<accession>A0AAE8SIZ0</accession>
<organism evidence="6 7">
    <name type="scientific">Fusarium torulosum</name>
    <dbReference type="NCBI Taxonomy" id="33205"/>
    <lineage>
        <taxon>Eukaryota</taxon>
        <taxon>Fungi</taxon>
        <taxon>Dikarya</taxon>
        <taxon>Ascomycota</taxon>
        <taxon>Pezizomycotina</taxon>
        <taxon>Sordariomycetes</taxon>
        <taxon>Hypocreomycetidae</taxon>
        <taxon>Hypocreales</taxon>
        <taxon>Nectriaceae</taxon>
        <taxon>Fusarium</taxon>
    </lineage>
</organism>
<keyword evidence="3" id="KW-0788">Thiol protease</keyword>
<dbReference type="AlphaFoldDB" id="A0AAE8SIZ0"/>
<keyword evidence="4" id="KW-0865">Zymogen</keyword>
<evidence type="ECO:0000313" key="7">
    <source>
        <dbReference type="Proteomes" id="UP001187734"/>
    </source>
</evidence>
<keyword evidence="3" id="KW-0645">Protease</keyword>
<dbReference type="Pfam" id="PF00656">
    <property type="entry name" value="Peptidase_C14"/>
    <property type="match status" value="1"/>
</dbReference>
<dbReference type="GO" id="GO:0004197">
    <property type="term" value="F:cysteine-type endopeptidase activity"/>
    <property type="evidence" value="ECO:0007669"/>
    <property type="project" value="InterPro"/>
</dbReference>
<dbReference type="GO" id="GO:0005737">
    <property type="term" value="C:cytoplasm"/>
    <property type="evidence" value="ECO:0007669"/>
    <property type="project" value="TreeGrafter"/>
</dbReference>
<dbReference type="InterPro" id="IPR011600">
    <property type="entry name" value="Pept_C14_caspase"/>
</dbReference>
<gene>
    <name evidence="6" type="ORF">FTOL_07000</name>
</gene>
<protein>
    <recommendedName>
        <fullName evidence="5">Peptidase C14 caspase domain-containing protein</fullName>
    </recommendedName>
</protein>
<dbReference type="GO" id="GO:0006915">
    <property type="term" value="P:apoptotic process"/>
    <property type="evidence" value="ECO:0007669"/>
    <property type="project" value="UniProtKB-KW"/>
</dbReference>
<name>A0AAE8SIZ0_9HYPO</name>
<evidence type="ECO:0000256" key="4">
    <source>
        <dbReference type="ARBA" id="ARBA00023145"/>
    </source>
</evidence>
<reference evidence="6" key="1">
    <citation type="submission" date="2018-03" db="EMBL/GenBank/DDBJ databases">
        <authorList>
            <person name="Guldener U."/>
        </authorList>
    </citation>
    <scope>NUCLEOTIDE SEQUENCE</scope>
</reference>
<comment type="caution">
    <text evidence="6">The sequence shown here is derived from an EMBL/GenBank/DDBJ whole genome shotgun (WGS) entry which is preliminary data.</text>
</comment>
<evidence type="ECO:0000256" key="1">
    <source>
        <dbReference type="ARBA" id="ARBA00009005"/>
    </source>
</evidence>
<feature type="domain" description="Peptidase C14 caspase" evidence="5">
    <location>
        <begin position="8"/>
        <end position="265"/>
    </location>
</feature>
<dbReference type="InterPro" id="IPR029030">
    <property type="entry name" value="Caspase-like_dom_sf"/>
</dbReference>
<comment type="similarity">
    <text evidence="1">Belongs to the peptidase C14B family.</text>
</comment>
<keyword evidence="3" id="KW-0378">Hydrolase</keyword>
<dbReference type="Gene3D" id="3.40.50.1460">
    <property type="match status" value="1"/>
</dbReference>
<dbReference type="SUPFAM" id="SSF52129">
    <property type="entry name" value="Caspase-like"/>
    <property type="match status" value="1"/>
</dbReference>
<dbReference type="PANTHER" id="PTHR48104">
    <property type="entry name" value="METACASPASE-4"/>
    <property type="match status" value="1"/>
</dbReference>
<evidence type="ECO:0000259" key="5">
    <source>
        <dbReference type="Pfam" id="PF00656"/>
    </source>
</evidence>
<keyword evidence="7" id="KW-1185">Reference proteome</keyword>
<sequence length="823" mass="91401">MSQEITNRKCALLIGCPVGSLHGVETDLGTMQGILEEHGFTCKKDCPATRDSIFLAWNDIITQTNQGDAVVIYYSGHGGMVENRNGENNVTTRQRLQYLVPMDFGETKENDWRGITDVELSQLLRKTTDKTKNVTLILDCCHAARMARLPGTVKTIDPNEYSEVSRHIEKMWSEGKFDTEFHLERNPDAVTIVASAQTESAYEQPFGNVRMSVLTEALHKAMQRKDSQGAAPAQVSWRSIMLRVRERMKVTCPPQYPEIEGDDLRFAFSLTKADLHEAIPVSLDGDDVILDGGELHGLQEGDTYGLAPFDQESLNPGNEIAKVVVTTVGSLKSSARFEGNSRPTQQQREHGMKAFLKMHLGRLPVALQGCQTSKTLRGSVNGSRFLSIADPDERHPFATVQQEAGRLRLISHEGSVSLLLCDWQLQGEELDDNCVTECVDKLESLAHSRHLLALAGESQSREISQQIDVELGRVRNGRCEPWSEKTPAIEEGGKLYLKIRNTGSPSVYIWVFDICAGSVTLLSSASPSGRELRQNDTYVFGKVDFTGKLVGAATSWPKRTPKEQESIPEDIIIIVADGRIDLHGLETCSRTARGGDELRELINIMSLERTRTLSTETQEYQRFGVRRFSFKLIPEPVPEPERNYLDQSIEGEGVEGHLIAAADLPTPESVEEWKNLPAHPPGVPEAKGFISSIIRTIQGVPPCVWVINQHIEEITVVVSRYRPTRLLTDAGVNASAAGGGLNFGTTTYQAPATRKTLTPQVRDREGSMAVFPVWTKRDDFAVISIFTGPDKVLYIENDRILVGSTAYFRNKPDLVIEAYKKEL</sequence>
<dbReference type="Proteomes" id="UP001187734">
    <property type="component" value="Unassembled WGS sequence"/>
</dbReference>
<proteinExistence type="inferred from homology"/>
<evidence type="ECO:0000313" key="6">
    <source>
        <dbReference type="EMBL" id="SPJ78610.1"/>
    </source>
</evidence>
<dbReference type="GO" id="GO:0006508">
    <property type="term" value="P:proteolysis"/>
    <property type="evidence" value="ECO:0007669"/>
    <property type="project" value="InterPro"/>
</dbReference>
<evidence type="ECO:0000256" key="3">
    <source>
        <dbReference type="ARBA" id="ARBA00022807"/>
    </source>
</evidence>
<dbReference type="InterPro" id="IPR050452">
    <property type="entry name" value="Metacaspase"/>
</dbReference>
<dbReference type="PANTHER" id="PTHR48104:SF30">
    <property type="entry name" value="METACASPASE-1"/>
    <property type="match status" value="1"/>
</dbReference>
<evidence type="ECO:0000256" key="2">
    <source>
        <dbReference type="ARBA" id="ARBA00022703"/>
    </source>
</evidence>
<dbReference type="EMBL" id="ONZP01000234">
    <property type="protein sequence ID" value="SPJ78610.1"/>
    <property type="molecule type" value="Genomic_DNA"/>
</dbReference>
<keyword evidence="2" id="KW-0053">Apoptosis</keyword>